<evidence type="ECO:0000313" key="7">
    <source>
        <dbReference type="Proteomes" id="UP000001982"/>
    </source>
</evidence>
<dbReference type="HOGENOM" id="CLU_124352_1_0_6"/>
<evidence type="ECO:0000313" key="6">
    <source>
        <dbReference type="EMBL" id="ABE56735.1"/>
    </source>
</evidence>
<dbReference type="RefSeq" id="WP_011497876.1">
    <property type="nucleotide sequence ID" value="NC_007954.1"/>
</dbReference>
<proteinExistence type="inferred from homology"/>
<dbReference type="CDD" id="cd09916">
    <property type="entry name" value="CpxP_like"/>
    <property type="match status" value="1"/>
</dbReference>
<dbReference type="PIRSF" id="PIRSF034445">
    <property type="entry name" value="CpxP_Spy"/>
    <property type="match status" value="1"/>
</dbReference>
<dbReference type="AlphaFoldDB" id="Q12IJ1"/>
<comment type="subcellular location">
    <subcellularLocation>
        <location evidence="1">Periplasm</location>
    </subcellularLocation>
</comment>
<evidence type="ECO:0000256" key="3">
    <source>
        <dbReference type="ARBA" id="ARBA00022729"/>
    </source>
</evidence>
<keyword evidence="7" id="KW-1185">Reference proteome</keyword>
<dbReference type="KEGG" id="sdn:Sden_3460"/>
<gene>
    <name evidence="6" type="ordered locus">Sden_3460</name>
</gene>
<dbReference type="PANTHER" id="PTHR38102:SF1">
    <property type="entry name" value="PERIPLASMIC CHAPERONE SPY"/>
    <property type="match status" value="1"/>
</dbReference>
<feature type="signal peptide" evidence="5">
    <location>
        <begin position="1"/>
        <end position="35"/>
    </location>
</feature>
<dbReference type="InterPro" id="IPR012899">
    <property type="entry name" value="LTXXQ"/>
</dbReference>
<evidence type="ECO:0000256" key="5">
    <source>
        <dbReference type="SAM" id="SignalP"/>
    </source>
</evidence>
<dbReference type="GO" id="GO:0051082">
    <property type="term" value="F:unfolded protein binding"/>
    <property type="evidence" value="ECO:0007669"/>
    <property type="project" value="TreeGrafter"/>
</dbReference>
<evidence type="ECO:0000256" key="1">
    <source>
        <dbReference type="ARBA" id="ARBA00004418"/>
    </source>
</evidence>
<name>Q12IJ1_SHEDO</name>
<organism evidence="6 7">
    <name type="scientific">Shewanella denitrificans (strain OS217 / ATCC BAA-1090 / DSM 15013)</name>
    <dbReference type="NCBI Taxonomy" id="318161"/>
    <lineage>
        <taxon>Bacteria</taxon>
        <taxon>Pseudomonadati</taxon>
        <taxon>Pseudomonadota</taxon>
        <taxon>Gammaproteobacteria</taxon>
        <taxon>Alteromonadales</taxon>
        <taxon>Shewanellaceae</taxon>
        <taxon>Shewanella</taxon>
    </lineage>
</organism>
<dbReference type="Pfam" id="PF07813">
    <property type="entry name" value="LTXXQ"/>
    <property type="match status" value="1"/>
</dbReference>
<comment type="similarity">
    <text evidence="2">Belongs to the CpxP/Spy family.</text>
</comment>
<feature type="chain" id="PRO_5004181380" evidence="5">
    <location>
        <begin position="36"/>
        <end position="181"/>
    </location>
</feature>
<dbReference type="GO" id="GO:0030288">
    <property type="term" value="C:outer membrane-bounded periplasmic space"/>
    <property type="evidence" value="ECO:0007669"/>
    <property type="project" value="TreeGrafter"/>
</dbReference>
<dbReference type="Proteomes" id="UP000001982">
    <property type="component" value="Chromosome"/>
</dbReference>
<keyword evidence="3 5" id="KW-0732">Signal</keyword>
<dbReference type="eggNOG" id="COG3678">
    <property type="taxonomic scope" value="Bacteria"/>
</dbReference>
<reference evidence="6 7" key="1">
    <citation type="submission" date="2006-03" db="EMBL/GenBank/DDBJ databases">
        <title>Complete sequence of Shewanella denitrificans OS217.</title>
        <authorList>
            <consortium name="US DOE Joint Genome Institute"/>
            <person name="Copeland A."/>
            <person name="Lucas S."/>
            <person name="Lapidus A."/>
            <person name="Barry K."/>
            <person name="Detter J.C."/>
            <person name="Glavina del Rio T."/>
            <person name="Hammon N."/>
            <person name="Israni S."/>
            <person name="Dalin E."/>
            <person name="Tice H."/>
            <person name="Pitluck S."/>
            <person name="Brettin T."/>
            <person name="Bruce D."/>
            <person name="Han C."/>
            <person name="Tapia R."/>
            <person name="Gilna P."/>
            <person name="Kiss H."/>
            <person name="Schmutz J."/>
            <person name="Larimer F."/>
            <person name="Land M."/>
            <person name="Hauser L."/>
            <person name="Kyrpides N."/>
            <person name="Lykidis A."/>
            <person name="Richardson P."/>
        </authorList>
    </citation>
    <scope>NUCLEOTIDE SEQUENCE [LARGE SCALE GENOMIC DNA]</scope>
    <source>
        <strain evidence="7">OS217 / ATCC BAA-1090 / DSM 15013</strain>
    </source>
</reference>
<sequence>MNTFNNPVKMNRFAAKVGVLVLLAGSVLLVSQVQATTTELEAQGATQDKGEYRTFEHKAGHKGERHSGHRGGMLRMLHKLELTEAQKAEVKLVMEKYQQGGERPTQEQREAHRAQVLSLITQANFDENAAQNLVLEKQQQHQAAMVNKLKMQNEIYQLLNEEQKAQFTTHFTKMAAKHSRR</sequence>
<accession>Q12IJ1</accession>
<dbReference type="Gene3D" id="1.20.120.1490">
    <property type="match status" value="1"/>
</dbReference>
<dbReference type="PANTHER" id="PTHR38102">
    <property type="entry name" value="PERIPLASMIC CHAPERONE SPY"/>
    <property type="match status" value="1"/>
</dbReference>
<keyword evidence="4" id="KW-0574">Periplasm</keyword>
<evidence type="ECO:0000256" key="2">
    <source>
        <dbReference type="ARBA" id="ARBA00008441"/>
    </source>
</evidence>
<evidence type="ECO:0000256" key="4">
    <source>
        <dbReference type="ARBA" id="ARBA00022764"/>
    </source>
</evidence>
<dbReference type="EMBL" id="CP000302">
    <property type="protein sequence ID" value="ABE56735.1"/>
    <property type="molecule type" value="Genomic_DNA"/>
</dbReference>
<dbReference type="STRING" id="318161.Sden_3460"/>
<dbReference type="InterPro" id="IPR052211">
    <property type="entry name" value="Cpx_auxiliary_protein"/>
</dbReference>
<protein>
    <submittedName>
        <fullName evidence="6">Spheroplast protein y, putative</fullName>
    </submittedName>
</protein>